<dbReference type="Proteomes" id="UP000319449">
    <property type="component" value="Unassembled WGS sequence"/>
</dbReference>
<name>A0A562WSN2_9BACT</name>
<dbReference type="AlphaFoldDB" id="A0A562WSN2"/>
<proteinExistence type="predicted"/>
<accession>A0A562WSN2</accession>
<dbReference type="InterPro" id="IPR012902">
    <property type="entry name" value="N_methyl_site"/>
</dbReference>
<keyword evidence="2" id="KW-1185">Reference proteome</keyword>
<dbReference type="Pfam" id="PF07963">
    <property type="entry name" value="N_methyl"/>
    <property type="match status" value="1"/>
</dbReference>
<dbReference type="RefSeq" id="WP_145018765.1">
    <property type="nucleotide sequence ID" value="NZ_VLLN01000004.1"/>
</dbReference>
<evidence type="ECO:0000313" key="2">
    <source>
        <dbReference type="Proteomes" id="UP000319449"/>
    </source>
</evidence>
<dbReference type="OrthoDB" id="5432521at2"/>
<gene>
    <name evidence="1" type="ORF">JN12_00874</name>
</gene>
<evidence type="ECO:0000313" key="1">
    <source>
        <dbReference type="EMBL" id="TWJ32434.1"/>
    </source>
</evidence>
<reference evidence="1 2" key="1">
    <citation type="submission" date="2019-07" db="EMBL/GenBank/DDBJ databases">
        <title>Genomic Encyclopedia of Archaeal and Bacterial Type Strains, Phase II (KMG-II): from individual species to whole genera.</title>
        <authorList>
            <person name="Goeker M."/>
        </authorList>
    </citation>
    <scope>NUCLEOTIDE SEQUENCE [LARGE SCALE GENOMIC DNA]</scope>
    <source>
        <strain evidence="1 2">ATCC BAA-1139</strain>
    </source>
</reference>
<sequence length="140" mass="14662">MKRLPGTQHGFTMVEMLIAILLMTVGLLAVLTMQDVALNANSISMRLTVATSLAQEALEDILSWKSDDSRITTTAANVVYKWPPNSSATSISVPGAGSYSATYTTTVGPATGIPDGITRIVVTVTGGGRSVTVTGFKRTV</sequence>
<dbReference type="EMBL" id="VLLN01000004">
    <property type="protein sequence ID" value="TWJ32434.1"/>
    <property type="molecule type" value="Genomic_DNA"/>
</dbReference>
<protein>
    <submittedName>
        <fullName evidence="1">Type IV pilus assembly protein PilV</fullName>
    </submittedName>
</protein>
<dbReference type="NCBIfam" id="TIGR02532">
    <property type="entry name" value="IV_pilin_GFxxxE"/>
    <property type="match status" value="1"/>
</dbReference>
<comment type="caution">
    <text evidence="1">The sequence shown here is derived from an EMBL/GenBank/DDBJ whole genome shotgun (WGS) entry which is preliminary data.</text>
</comment>
<organism evidence="1 2">
    <name type="scientific">Geobacter argillaceus</name>
    <dbReference type="NCBI Taxonomy" id="345631"/>
    <lineage>
        <taxon>Bacteria</taxon>
        <taxon>Pseudomonadati</taxon>
        <taxon>Thermodesulfobacteriota</taxon>
        <taxon>Desulfuromonadia</taxon>
        <taxon>Geobacterales</taxon>
        <taxon>Geobacteraceae</taxon>
        <taxon>Geobacter</taxon>
    </lineage>
</organism>